<reference evidence="2 3" key="1">
    <citation type="submission" date="2018-01" db="EMBL/GenBank/DDBJ databases">
        <title>Genome characterization of the sugarcane-associated fungus Trichoderma ghanense CCMA-1212 and their application in lignocelulose bioconversion.</title>
        <authorList>
            <person name="Steindorff A.S."/>
            <person name="Mendes T.D."/>
            <person name="Vilela E.S.D."/>
            <person name="Rodrigues D.S."/>
            <person name="Formighieri E.F."/>
            <person name="Melo I.S."/>
            <person name="Favaro L.C.L."/>
        </authorList>
    </citation>
    <scope>NUCLEOTIDE SEQUENCE [LARGE SCALE GENOMIC DNA]</scope>
    <source>
        <strain evidence="2 3">CCMA-1212</strain>
    </source>
</reference>
<dbReference type="RefSeq" id="XP_073557300.1">
    <property type="nucleotide sequence ID" value="XM_073703951.1"/>
</dbReference>
<evidence type="ECO:0000313" key="3">
    <source>
        <dbReference type="Proteomes" id="UP001642720"/>
    </source>
</evidence>
<evidence type="ECO:0000256" key="1">
    <source>
        <dbReference type="SAM" id="MobiDB-lite"/>
    </source>
</evidence>
<protein>
    <submittedName>
        <fullName evidence="2">Uncharacterized protein</fullName>
    </submittedName>
</protein>
<dbReference type="EMBL" id="PPTA01000009">
    <property type="protein sequence ID" value="TFB01099.1"/>
    <property type="molecule type" value="Genomic_DNA"/>
</dbReference>
<sequence>MRTAHKVRRPGQYRRPLSGFSNVAALIMKATPNKVAATIAGGSTNARTSACKWPNAIGDITRTGRSLLEDASQLTSQDPTAWGASRRHGFGCASILLPALHDYDASRRFHGHVLVGLRLSTADDVRHGQTRNLSPCMCGASYERDHKAQTDPPRPDDPTPALA</sequence>
<dbReference type="Proteomes" id="UP001642720">
    <property type="component" value="Unassembled WGS sequence"/>
</dbReference>
<accession>A0ABY2GZK6</accession>
<feature type="compositionally biased region" description="Basic and acidic residues" evidence="1">
    <location>
        <begin position="143"/>
        <end position="157"/>
    </location>
</feature>
<dbReference type="GeneID" id="300578401"/>
<proteinExistence type="predicted"/>
<comment type="caution">
    <text evidence="2">The sequence shown here is derived from an EMBL/GenBank/DDBJ whole genome shotgun (WGS) entry which is preliminary data.</text>
</comment>
<gene>
    <name evidence="2" type="ORF">CCMA1212_006749</name>
</gene>
<keyword evidence="3" id="KW-1185">Reference proteome</keyword>
<evidence type="ECO:0000313" key="2">
    <source>
        <dbReference type="EMBL" id="TFB01099.1"/>
    </source>
</evidence>
<organism evidence="2 3">
    <name type="scientific">Trichoderma ghanense</name>
    <dbReference type="NCBI Taxonomy" id="65468"/>
    <lineage>
        <taxon>Eukaryota</taxon>
        <taxon>Fungi</taxon>
        <taxon>Dikarya</taxon>
        <taxon>Ascomycota</taxon>
        <taxon>Pezizomycotina</taxon>
        <taxon>Sordariomycetes</taxon>
        <taxon>Hypocreomycetidae</taxon>
        <taxon>Hypocreales</taxon>
        <taxon>Hypocreaceae</taxon>
        <taxon>Trichoderma</taxon>
    </lineage>
</organism>
<feature type="region of interest" description="Disordered" evidence="1">
    <location>
        <begin position="143"/>
        <end position="163"/>
    </location>
</feature>
<name>A0ABY2GZK6_9HYPO</name>